<dbReference type="InterPro" id="IPR036514">
    <property type="entry name" value="SGNH_hydro_sf"/>
</dbReference>
<dbReference type="EMBL" id="CAEZUP010000104">
    <property type="protein sequence ID" value="CAB4621435.1"/>
    <property type="molecule type" value="Genomic_DNA"/>
</dbReference>
<accession>A0A6J6IBX7</accession>
<dbReference type="Gene3D" id="3.40.50.1110">
    <property type="entry name" value="SGNH hydrolase"/>
    <property type="match status" value="1"/>
</dbReference>
<sequence length="379" mass="39003">MVRTRLIAILAILVLVSASGGIVLGGANSSAGAQTADPGSSAVAGSGQPIRIRAFGDAVTAGFGVFGDGTAMSFAQTIPCLPQNRLLNDRCSSNSTLGPGDRTVGPVYSADFGLNNGFSWAAQVASALGVVDYANYAVSGSEPRHWMNLTPDAAHPDDGYLHEQLLRLEADDPDLVLVTLGGSTLLLNAFGGAGLACVALDDAVTQASEFRGCIDSILNAQLLKQSLMAVYFDVLAQTPDSHIVASMYAVAFPALSLFEPWQTEAMTEAVNGQISAAVESVEAAGATWSERISVSVPAAGPNASASGSGPDVECQRSVFGWSLVRSSTVRRLFDCAGLPPVLDADMGVHPSRGGHQAYADGAIAVIAANDWFPTTSATP</sequence>
<gene>
    <name evidence="1" type="ORF">UFOPK1835_01815</name>
</gene>
<proteinExistence type="predicted"/>
<organism evidence="1">
    <name type="scientific">freshwater metagenome</name>
    <dbReference type="NCBI Taxonomy" id="449393"/>
    <lineage>
        <taxon>unclassified sequences</taxon>
        <taxon>metagenomes</taxon>
        <taxon>ecological metagenomes</taxon>
    </lineage>
</organism>
<reference evidence="1" key="1">
    <citation type="submission" date="2020-05" db="EMBL/GenBank/DDBJ databases">
        <authorList>
            <person name="Chiriac C."/>
            <person name="Salcher M."/>
            <person name="Ghai R."/>
            <person name="Kavagutti S V."/>
        </authorList>
    </citation>
    <scope>NUCLEOTIDE SEQUENCE</scope>
</reference>
<name>A0A6J6IBX7_9ZZZZ</name>
<evidence type="ECO:0000313" key="1">
    <source>
        <dbReference type="EMBL" id="CAB4621435.1"/>
    </source>
</evidence>
<dbReference type="AlphaFoldDB" id="A0A6J6IBX7"/>
<dbReference type="SUPFAM" id="SSF52266">
    <property type="entry name" value="SGNH hydrolase"/>
    <property type="match status" value="1"/>
</dbReference>
<protein>
    <submittedName>
        <fullName evidence="1">Unannotated protein</fullName>
    </submittedName>
</protein>